<sequence>MSVTNKNLVIYSYLAVIPCALLYRGIGIDSFSNLFNILFVFLLYPLVVSVSLIKILIASSRYSFKSSFLLTSLVLVVGELIAHISHFIRTDVNLFNDPETGSVGMLILFIQFSIMIVAIKLFGEKEYI</sequence>
<keyword evidence="3" id="KW-1185">Reference proteome</keyword>
<evidence type="ECO:0000313" key="3">
    <source>
        <dbReference type="Proteomes" id="UP000193450"/>
    </source>
</evidence>
<feature type="transmembrane region" description="Helical" evidence="1">
    <location>
        <begin position="7"/>
        <end position="28"/>
    </location>
</feature>
<name>A0A1X9NDR2_9GAMM</name>
<evidence type="ECO:0000313" key="2">
    <source>
        <dbReference type="EMBL" id="ARN75194.1"/>
    </source>
</evidence>
<keyword evidence="1" id="KW-1133">Transmembrane helix</keyword>
<feature type="transmembrane region" description="Helical" evidence="1">
    <location>
        <begin position="34"/>
        <end position="56"/>
    </location>
</feature>
<dbReference type="Proteomes" id="UP000193450">
    <property type="component" value="Chromosome"/>
</dbReference>
<feature type="transmembrane region" description="Helical" evidence="1">
    <location>
        <begin position="100"/>
        <end position="122"/>
    </location>
</feature>
<reference evidence="2 3" key="1">
    <citation type="submission" date="2016-11" db="EMBL/GenBank/DDBJ databases">
        <title>Trade-off between light-utilization and light-protection in marine flavobacteria.</title>
        <authorList>
            <person name="Kumagai Y."/>
        </authorList>
    </citation>
    <scope>NUCLEOTIDE SEQUENCE [LARGE SCALE GENOMIC DNA]</scope>
    <source>
        <strain evidence="2 3">NBRC 107125</strain>
    </source>
</reference>
<gene>
    <name evidence="2" type="ORF">BST96_14360</name>
</gene>
<evidence type="ECO:0000256" key="1">
    <source>
        <dbReference type="SAM" id="Phobius"/>
    </source>
</evidence>
<organism evidence="2 3">
    <name type="scientific">Oceanicoccus sagamiensis</name>
    <dbReference type="NCBI Taxonomy" id="716816"/>
    <lineage>
        <taxon>Bacteria</taxon>
        <taxon>Pseudomonadati</taxon>
        <taxon>Pseudomonadota</taxon>
        <taxon>Gammaproteobacteria</taxon>
        <taxon>Cellvibrionales</taxon>
        <taxon>Spongiibacteraceae</taxon>
        <taxon>Oceanicoccus</taxon>
    </lineage>
</organism>
<proteinExistence type="predicted"/>
<keyword evidence="1" id="KW-0472">Membrane</keyword>
<dbReference type="EMBL" id="CP019343">
    <property type="protein sequence ID" value="ARN75194.1"/>
    <property type="molecule type" value="Genomic_DNA"/>
</dbReference>
<feature type="transmembrane region" description="Helical" evidence="1">
    <location>
        <begin position="68"/>
        <end position="88"/>
    </location>
</feature>
<keyword evidence="1" id="KW-0812">Transmembrane</keyword>
<accession>A0A1X9NDR2</accession>
<dbReference type="KEGG" id="osg:BST96_14360"/>
<protein>
    <submittedName>
        <fullName evidence="2">Uncharacterized protein</fullName>
    </submittedName>
</protein>
<dbReference type="AlphaFoldDB" id="A0A1X9NDR2"/>